<evidence type="ECO:0000313" key="1">
    <source>
        <dbReference type="EMBL" id="KJV07506.1"/>
    </source>
</evidence>
<name>A0A0F3ILA3_9GAMM</name>
<protein>
    <submittedName>
        <fullName evidence="1">Uncharacterized protein</fullName>
    </submittedName>
</protein>
<accession>A0A0F3ILA3</accession>
<proteinExistence type="predicted"/>
<dbReference type="EMBL" id="LAJX01000032">
    <property type="protein sequence ID" value="KJV07506.1"/>
    <property type="molecule type" value="Genomic_DNA"/>
</dbReference>
<dbReference type="RefSeq" id="WP_045778295.1">
    <property type="nucleotide sequence ID" value="NZ_LAJX01000032.1"/>
</dbReference>
<reference evidence="1 2" key="2">
    <citation type="journal article" date="2016" name="Microb. Ecol.">
        <title>Genome Characteristics of a Novel Type I Methanotroph (Sn10-6) Isolated from a Flooded Indian Rice Field.</title>
        <authorList>
            <person name="Rahalkar M.C."/>
            <person name="Pandit P.S."/>
            <person name="Dhakephalkar P.K."/>
            <person name="Pore S."/>
            <person name="Arora P."/>
            <person name="Kapse N."/>
        </authorList>
    </citation>
    <scope>NUCLEOTIDE SEQUENCE [LARGE SCALE GENOMIC DNA]</scope>
    <source>
        <strain evidence="1 2">Sn10-6</strain>
    </source>
</reference>
<dbReference type="Proteomes" id="UP000033684">
    <property type="component" value="Unassembled WGS sequence"/>
</dbReference>
<keyword evidence="2" id="KW-1185">Reference proteome</keyword>
<comment type="caution">
    <text evidence="1">The sequence shown here is derived from an EMBL/GenBank/DDBJ whole genome shotgun (WGS) entry which is preliminary data.</text>
</comment>
<organism evidence="1 2">
    <name type="scientific">Methylocucumis oryzae</name>
    <dbReference type="NCBI Taxonomy" id="1632867"/>
    <lineage>
        <taxon>Bacteria</taxon>
        <taxon>Pseudomonadati</taxon>
        <taxon>Pseudomonadota</taxon>
        <taxon>Gammaproteobacteria</taxon>
        <taxon>Methylococcales</taxon>
        <taxon>Methylococcaceae</taxon>
        <taxon>Methylocucumis</taxon>
    </lineage>
</organism>
<reference evidence="2" key="1">
    <citation type="submission" date="2015-03" db="EMBL/GenBank/DDBJ databases">
        <title>Draft genome sequence of a novel methanotroph (Sn10-6) isolated from flooded ricefield rhizosphere in India.</title>
        <authorList>
            <person name="Pandit P.S."/>
            <person name="Pore S.D."/>
            <person name="Arora P."/>
            <person name="Kapse N.G."/>
            <person name="Dhakephalkar P.K."/>
            <person name="Rahalkar M.C."/>
        </authorList>
    </citation>
    <scope>NUCLEOTIDE SEQUENCE [LARGE SCALE GENOMIC DNA]</scope>
    <source>
        <strain evidence="2">Sn10-6</strain>
    </source>
</reference>
<dbReference type="AlphaFoldDB" id="A0A0F3ILA3"/>
<gene>
    <name evidence="1" type="ORF">VZ94_04310</name>
</gene>
<evidence type="ECO:0000313" key="2">
    <source>
        <dbReference type="Proteomes" id="UP000033684"/>
    </source>
</evidence>
<sequence length="136" mass="15733">MELISKKSWSAPVLTIIDKILSEEQKNKLASLQKRKVYIYKLGVYWRMLPSFKPTTRLIYDVYIWDLIPPSILTELREHKADLIIDVSIEPLFVKPDNEQPPKDDIIEIYQALRDLNIPPARIILADSNLSAPAFS</sequence>